<dbReference type="PRINTS" id="PR01243">
    <property type="entry name" value="NUCDPKINASE"/>
</dbReference>
<feature type="binding site" evidence="13">
    <location>
        <position position="57"/>
    </location>
    <ligand>
        <name>ATP</name>
        <dbReference type="ChEBI" id="CHEBI:30616"/>
    </ligand>
</feature>
<keyword evidence="6 15" id="KW-0808">Transferase</keyword>
<dbReference type="FunFam" id="3.30.70.141:FF:000003">
    <property type="entry name" value="Nucleoside diphosphate kinase"/>
    <property type="match status" value="1"/>
</dbReference>
<dbReference type="EC" id="2.7.4.6" evidence="3 15"/>
<dbReference type="GO" id="GO:0006241">
    <property type="term" value="P:CTP biosynthetic process"/>
    <property type="evidence" value="ECO:0007669"/>
    <property type="project" value="InterPro"/>
</dbReference>
<evidence type="ECO:0000256" key="14">
    <source>
        <dbReference type="RuleBase" id="RU004011"/>
    </source>
</evidence>
<feature type="binding site" evidence="13">
    <location>
        <position position="85"/>
    </location>
    <ligand>
        <name>ATP</name>
        <dbReference type="ChEBI" id="CHEBI:30616"/>
    </ligand>
</feature>
<keyword evidence="9 15" id="KW-0418">Kinase</keyword>
<reference evidence="17 18" key="1">
    <citation type="submission" date="2020-02" db="EMBL/GenBank/DDBJ databases">
        <title>Albibacoteraceae fam. nov., the first described family within the subdivision 4 Verrucomicrobia.</title>
        <authorList>
            <person name="Xi F."/>
        </authorList>
    </citation>
    <scope>NUCLEOTIDE SEQUENCE [LARGE SCALE GENOMIC DNA]</scope>
    <source>
        <strain evidence="17 18">CK1056</strain>
    </source>
</reference>
<keyword evidence="5" id="KW-0597">Phosphoprotein</keyword>
<keyword evidence="7" id="KW-0479">Metal-binding</keyword>
<evidence type="ECO:0000256" key="15">
    <source>
        <dbReference type="RuleBase" id="RU004013"/>
    </source>
</evidence>
<feature type="domain" description="Nucleoside diphosphate kinase-like" evidence="16">
    <location>
        <begin position="1"/>
        <end position="138"/>
    </location>
</feature>
<dbReference type="SMART" id="SM00562">
    <property type="entry name" value="NDK"/>
    <property type="match status" value="1"/>
</dbReference>
<dbReference type="InterPro" id="IPR023005">
    <property type="entry name" value="Nucleoside_diP_kinase_AS"/>
</dbReference>
<dbReference type="SUPFAM" id="SSF54919">
    <property type="entry name" value="Nucleoside diphosphate kinase, NDK"/>
    <property type="match status" value="1"/>
</dbReference>
<evidence type="ECO:0000256" key="8">
    <source>
        <dbReference type="ARBA" id="ARBA00022741"/>
    </source>
</evidence>
<evidence type="ECO:0000256" key="9">
    <source>
        <dbReference type="ARBA" id="ARBA00022777"/>
    </source>
</evidence>
<protein>
    <recommendedName>
        <fullName evidence="4 15">Nucleoside diphosphate kinase</fullName>
        <ecNumber evidence="3 15">2.7.4.6</ecNumber>
    </recommendedName>
</protein>
<evidence type="ECO:0000256" key="1">
    <source>
        <dbReference type="ARBA" id="ARBA00001946"/>
    </source>
</evidence>
<evidence type="ECO:0000256" key="3">
    <source>
        <dbReference type="ARBA" id="ARBA00012966"/>
    </source>
</evidence>
<dbReference type="CDD" id="cd04413">
    <property type="entry name" value="NDPk_I"/>
    <property type="match status" value="1"/>
</dbReference>
<comment type="catalytic activity">
    <reaction evidence="15">
        <text>a 2'-deoxyribonucleoside 5'-diphosphate + ATP = a 2'-deoxyribonucleoside 5'-triphosphate + ADP</text>
        <dbReference type="Rhea" id="RHEA:44640"/>
        <dbReference type="ChEBI" id="CHEBI:30616"/>
        <dbReference type="ChEBI" id="CHEBI:61560"/>
        <dbReference type="ChEBI" id="CHEBI:73316"/>
        <dbReference type="ChEBI" id="CHEBI:456216"/>
        <dbReference type="EC" id="2.7.4.6"/>
    </reaction>
</comment>
<dbReference type="NCBIfam" id="NF001908">
    <property type="entry name" value="PRK00668.1"/>
    <property type="match status" value="1"/>
</dbReference>
<comment type="cofactor">
    <cofactor evidence="1">
        <name>Mg(2+)</name>
        <dbReference type="ChEBI" id="CHEBI:18420"/>
    </cofactor>
</comment>
<dbReference type="InterPro" id="IPR036850">
    <property type="entry name" value="NDK-like_dom_sf"/>
</dbReference>
<dbReference type="GO" id="GO:0006228">
    <property type="term" value="P:UTP biosynthetic process"/>
    <property type="evidence" value="ECO:0007669"/>
    <property type="project" value="InterPro"/>
</dbReference>
<proteinExistence type="inferred from homology"/>
<sequence length="138" mass="15158">MEKTLIILKPDAFEKRKVGATLSRFEDAGFNIVAAKLLQLDSPMLKEHYAHIADKPFFPEIEAFMSSRPVLVVVIEGNSIIDRVRNLVGPTNSLVAAAGTIRGDWGTNMMLNIVHASDSPENAAAEIKRFFAEGEVFA</sequence>
<evidence type="ECO:0000256" key="13">
    <source>
        <dbReference type="PROSITE-ProRule" id="PRU00706"/>
    </source>
</evidence>
<organism evidence="17 18">
    <name type="scientific">Oceanipulchritudo coccoides</name>
    <dbReference type="NCBI Taxonomy" id="2706888"/>
    <lineage>
        <taxon>Bacteria</taxon>
        <taxon>Pseudomonadati</taxon>
        <taxon>Verrucomicrobiota</taxon>
        <taxon>Opitutia</taxon>
        <taxon>Puniceicoccales</taxon>
        <taxon>Oceanipulchritudinaceae</taxon>
        <taxon>Oceanipulchritudo</taxon>
    </lineage>
</organism>
<dbReference type="Proteomes" id="UP000478417">
    <property type="component" value="Unassembled WGS sequence"/>
</dbReference>
<evidence type="ECO:0000256" key="12">
    <source>
        <dbReference type="ARBA" id="ARBA00023080"/>
    </source>
</evidence>
<dbReference type="Gene3D" id="3.30.70.141">
    <property type="entry name" value="Nucleoside diphosphate kinase-like domain"/>
    <property type="match status" value="1"/>
</dbReference>
<keyword evidence="10 15" id="KW-0067">ATP-binding</keyword>
<keyword evidence="18" id="KW-1185">Reference proteome</keyword>
<dbReference type="PANTHER" id="PTHR11349">
    <property type="entry name" value="NUCLEOSIDE DIPHOSPHATE KINASE"/>
    <property type="match status" value="1"/>
</dbReference>
<dbReference type="PROSITE" id="PS51374">
    <property type="entry name" value="NDPK_LIKE"/>
    <property type="match status" value="1"/>
</dbReference>
<feature type="active site" description="Pros-phosphohistidine intermediate" evidence="13">
    <location>
        <position position="115"/>
    </location>
</feature>
<keyword evidence="12" id="KW-0546">Nucleotide metabolism</keyword>
<dbReference type="EMBL" id="JAAGNX010000001">
    <property type="protein sequence ID" value="NDV61391.1"/>
    <property type="molecule type" value="Genomic_DNA"/>
</dbReference>
<feature type="binding site" evidence="13">
    <location>
        <position position="91"/>
    </location>
    <ligand>
        <name>ATP</name>
        <dbReference type="ChEBI" id="CHEBI:30616"/>
    </ligand>
</feature>
<dbReference type="GO" id="GO:0006183">
    <property type="term" value="P:GTP biosynthetic process"/>
    <property type="evidence" value="ECO:0007669"/>
    <property type="project" value="InterPro"/>
</dbReference>
<evidence type="ECO:0000256" key="2">
    <source>
        <dbReference type="ARBA" id="ARBA00008142"/>
    </source>
</evidence>
<dbReference type="GO" id="GO:0005524">
    <property type="term" value="F:ATP binding"/>
    <property type="evidence" value="ECO:0007669"/>
    <property type="project" value="UniProtKB-KW"/>
</dbReference>
<feature type="binding site" evidence="13">
    <location>
        <position position="9"/>
    </location>
    <ligand>
        <name>ATP</name>
        <dbReference type="ChEBI" id="CHEBI:30616"/>
    </ligand>
</feature>
<evidence type="ECO:0000256" key="10">
    <source>
        <dbReference type="ARBA" id="ARBA00022840"/>
    </source>
</evidence>
<feature type="binding site" evidence="13">
    <location>
        <position position="102"/>
    </location>
    <ligand>
        <name>ATP</name>
        <dbReference type="ChEBI" id="CHEBI:30616"/>
    </ligand>
</feature>
<comment type="similarity">
    <text evidence="2 13 14">Belongs to the NDK family.</text>
</comment>
<comment type="caution">
    <text evidence="17">The sequence shown here is derived from an EMBL/GenBank/DDBJ whole genome shotgun (WGS) entry which is preliminary data.</text>
</comment>
<evidence type="ECO:0000256" key="5">
    <source>
        <dbReference type="ARBA" id="ARBA00022553"/>
    </source>
</evidence>
<keyword evidence="11" id="KW-0460">Magnesium</keyword>
<evidence type="ECO:0000313" key="17">
    <source>
        <dbReference type="EMBL" id="NDV61391.1"/>
    </source>
</evidence>
<evidence type="ECO:0000256" key="4">
    <source>
        <dbReference type="ARBA" id="ARBA00017632"/>
    </source>
</evidence>
<dbReference type="PROSITE" id="PS00469">
    <property type="entry name" value="NDPK"/>
    <property type="match status" value="1"/>
</dbReference>
<dbReference type="Pfam" id="PF00334">
    <property type="entry name" value="NDK"/>
    <property type="match status" value="1"/>
</dbReference>
<gene>
    <name evidence="17" type="primary">ndk</name>
    <name evidence="17" type="ORF">G0Q06_02885</name>
</gene>
<dbReference type="InterPro" id="IPR034907">
    <property type="entry name" value="NDK-like_dom"/>
</dbReference>
<dbReference type="InterPro" id="IPR001564">
    <property type="entry name" value="Nucleoside_diP_kinase"/>
</dbReference>
<dbReference type="AlphaFoldDB" id="A0A6B2LXP5"/>
<name>A0A6B2LXP5_9BACT</name>
<evidence type="ECO:0000256" key="7">
    <source>
        <dbReference type="ARBA" id="ARBA00022723"/>
    </source>
</evidence>
<evidence type="ECO:0000259" key="16">
    <source>
        <dbReference type="SMART" id="SM00562"/>
    </source>
</evidence>
<evidence type="ECO:0000256" key="11">
    <source>
        <dbReference type="ARBA" id="ARBA00022842"/>
    </source>
</evidence>
<dbReference type="GO" id="GO:0046872">
    <property type="term" value="F:metal ion binding"/>
    <property type="evidence" value="ECO:0007669"/>
    <property type="project" value="UniProtKB-KW"/>
</dbReference>
<dbReference type="RefSeq" id="WP_163962282.1">
    <property type="nucleotide sequence ID" value="NZ_JAAGNX010000001.1"/>
</dbReference>
<feature type="binding site" evidence="13">
    <location>
        <position position="112"/>
    </location>
    <ligand>
        <name>ATP</name>
        <dbReference type="ChEBI" id="CHEBI:30616"/>
    </ligand>
</feature>
<evidence type="ECO:0000256" key="6">
    <source>
        <dbReference type="ARBA" id="ARBA00022679"/>
    </source>
</evidence>
<dbReference type="GO" id="GO:0004550">
    <property type="term" value="F:nucleoside diphosphate kinase activity"/>
    <property type="evidence" value="ECO:0007669"/>
    <property type="project" value="UniProtKB-EC"/>
</dbReference>
<accession>A0A6B2LXP5</accession>
<keyword evidence="8 15" id="KW-0547">Nucleotide-binding</keyword>
<evidence type="ECO:0000313" key="18">
    <source>
        <dbReference type="Proteomes" id="UP000478417"/>
    </source>
</evidence>